<proteinExistence type="predicted"/>
<evidence type="ECO:0000313" key="1">
    <source>
        <dbReference type="EMBL" id="KNC30463.1"/>
    </source>
</evidence>
<sequence>MVVAFIFFYMNMKRHVYVNCICSCANNINDNYDPKIHTKVIYRECLKVTSIVKVYISLSKS</sequence>
<gene>
    <name evidence="1" type="ORF">FF38_08482</name>
</gene>
<dbReference type="EMBL" id="JRES01000518">
    <property type="protein sequence ID" value="KNC30463.1"/>
    <property type="molecule type" value="Genomic_DNA"/>
</dbReference>
<keyword evidence="2" id="KW-1185">Reference proteome</keyword>
<organism evidence="1 2">
    <name type="scientific">Lucilia cuprina</name>
    <name type="common">Green bottle fly</name>
    <name type="synonym">Australian sheep blowfly</name>
    <dbReference type="NCBI Taxonomy" id="7375"/>
    <lineage>
        <taxon>Eukaryota</taxon>
        <taxon>Metazoa</taxon>
        <taxon>Ecdysozoa</taxon>
        <taxon>Arthropoda</taxon>
        <taxon>Hexapoda</taxon>
        <taxon>Insecta</taxon>
        <taxon>Pterygota</taxon>
        <taxon>Neoptera</taxon>
        <taxon>Endopterygota</taxon>
        <taxon>Diptera</taxon>
        <taxon>Brachycera</taxon>
        <taxon>Muscomorpha</taxon>
        <taxon>Oestroidea</taxon>
        <taxon>Calliphoridae</taxon>
        <taxon>Luciliinae</taxon>
        <taxon>Lucilia</taxon>
    </lineage>
</organism>
<protein>
    <submittedName>
        <fullName evidence="1">Uncharacterized protein</fullName>
    </submittedName>
</protein>
<dbReference type="AlphaFoldDB" id="A0A0L0CDJ4"/>
<comment type="caution">
    <text evidence="1">The sequence shown here is derived from an EMBL/GenBank/DDBJ whole genome shotgun (WGS) entry which is preliminary data.</text>
</comment>
<dbReference type="Proteomes" id="UP000037069">
    <property type="component" value="Unassembled WGS sequence"/>
</dbReference>
<name>A0A0L0CDJ4_LUCCU</name>
<reference evidence="1 2" key="1">
    <citation type="journal article" date="2015" name="Nat. Commun.">
        <title>Lucilia cuprina genome unlocks parasitic fly biology to underpin future interventions.</title>
        <authorList>
            <person name="Anstead C.A."/>
            <person name="Korhonen P.K."/>
            <person name="Young N.D."/>
            <person name="Hall R.S."/>
            <person name="Jex A.R."/>
            <person name="Murali S.C."/>
            <person name="Hughes D.S."/>
            <person name="Lee S.F."/>
            <person name="Perry T."/>
            <person name="Stroehlein A.J."/>
            <person name="Ansell B.R."/>
            <person name="Breugelmans B."/>
            <person name="Hofmann A."/>
            <person name="Qu J."/>
            <person name="Dugan S."/>
            <person name="Lee S.L."/>
            <person name="Chao H."/>
            <person name="Dinh H."/>
            <person name="Han Y."/>
            <person name="Doddapaneni H.V."/>
            <person name="Worley K.C."/>
            <person name="Muzny D.M."/>
            <person name="Ioannidis P."/>
            <person name="Waterhouse R.M."/>
            <person name="Zdobnov E.M."/>
            <person name="James P.J."/>
            <person name="Bagnall N.H."/>
            <person name="Kotze A.C."/>
            <person name="Gibbs R.A."/>
            <person name="Richards S."/>
            <person name="Batterham P."/>
            <person name="Gasser R.B."/>
        </authorList>
    </citation>
    <scope>NUCLEOTIDE SEQUENCE [LARGE SCALE GENOMIC DNA]</scope>
    <source>
        <strain evidence="1 2">LS</strain>
        <tissue evidence="1">Full body</tissue>
    </source>
</reference>
<evidence type="ECO:0000313" key="2">
    <source>
        <dbReference type="Proteomes" id="UP000037069"/>
    </source>
</evidence>
<accession>A0A0L0CDJ4</accession>